<sequence length="122" mass="12838">MYKRLLSLPKTALSPPLTVPLAGSPTMVAGPEVAVLLQETTIVLTYQAGPCPLHGANDNNGKHNLVPIQLQTAPQGPDSLSSSTISMDSPICLSPFHINILSHSRPTSQQRNNGTARTSGTT</sequence>
<dbReference type="Proteomes" id="UP001454036">
    <property type="component" value="Unassembled WGS sequence"/>
</dbReference>
<evidence type="ECO:0000313" key="2">
    <source>
        <dbReference type="EMBL" id="GAA0146141.1"/>
    </source>
</evidence>
<evidence type="ECO:0000256" key="1">
    <source>
        <dbReference type="SAM" id="MobiDB-lite"/>
    </source>
</evidence>
<reference evidence="2 3" key="1">
    <citation type="submission" date="2024-01" db="EMBL/GenBank/DDBJ databases">
        <title>The complete chloroplast genome sequence of Lithospermum erythrorhizon: insights into the phylogenetic relationship among Boraginaceae species and the maternal lineages of purple gromwells.</title>
        <authorList>
            <person name="Okada T."/>
            <person name="Watanabe K."/>
        </authorList>
    </citation>
    <scope>NUCLEOTIDE SEQUENCE [LARGE SCALE GENOMIC DNA]</scope>
</reference>
<dbReference type="AlphaFoldDB" id="A0AAV3P518"/>
<comment type="caution">
    <text evidence="2">The sequence shown here is derived from an EMBL/GenBank/DDBJ whole genome shotgun (WGS) entry which is preliminary data.</text>
</comment>
<gene>
    <name evidence="2" type="ORF">LIER_06166</name>
</gene>
<organism evidence="2 3">
    <name type="scientific">Lithospermum erythrorhizon</name>
    <name type="common">Purple gromwell</name>
    <name type="synonym">Lithospermum officinale var. erythrorhizon</name>
    <dbReference type="NCBI Taxonomy" id="34254"/>
    <lineage>
        <taxon>Eukaryota</taxon>
        <taxon>Viridiplantae</taxon>
        <taxon>Streptophyta</taxon>
        <taxon>Embryophyta</taxon>
        <taxon>Tracheophyta</taxon>
        <taxon>Spermatophyta</taxon>
        <taxon>Magnoliopsida</taxon>
        <taxon>eudicotyledons</taxon>
        <taxon>Gunneridae</taxon>
        <taxon>Pentapetalae</taxon>
        <taxon>asterids</taxon>
        <taxon>lamiids</taxon>
        <taxon>Boraginales</taxon>
        <taxon>Boraginaceae</taxon>
        <taxon>Boraginoideae</taxon>
        <taxon>Lithospermeae</taxon>
        <taxon>Lithospermum</taxon>
    </lineage>
</organism>
<name>A0AAV3P518_LITER</name>
<evidence type="ECO:0000313" key="3">
    <source>
        <dbReference type="Proteomes" id="UP001454036"/>
    </source>
</evidence>
<protein>
    <submittedName>
        <fullName evidence="2">Uncharacterized protein</fullName>
    </submittedName>
</protein>
<accession>A0AAV3P518</accession>
<proteinExistence type="predicted"/>
<feature type="region of interest" description="Disordered" evidence="1">
    <location>
        <begin position="102"/>
        <end position="122"/>
    </location>
</feature>
<keyword evidence="3" id="KW-1185">Reference proteome</keyword>
<dbReference type="EMBL" id="BAABME010000882">
    <property type="protein sequence ID" value="GAA0146141.1"/>
    <property type="molecule type" value="Genomic_DNA"/>
</dbReference>